<dbReference type="CDD" id="cd02961">
    <property type="entry name" value="PDI_a_family"/>
    <property type="match status" value="1"/>
</dbReference>
<dbReference type="Pfam" id="PF00085">
    <property type="entry name" value="Thioredoxin"/>
    <property type="match status" value="1"/>
</dbReference>
<dbReference type="Gene3D" id="3.40.30.10">
    <property type="entry name" value="Glutaredoxin"/>
    <property type="match status" value="1"/>
</dbReference>
<reference evidence="5 6" key="1">
    <citation type="submission" date="2024-04" db="EMBL/GenBank/DDBJ databases">
        <title>Tritrichomonas musculus Genome.</title>
        <authorList>
            <person name="Alves-Ferreira E."/>
            <person name="Grigg M."/>
            <person name="Lorenzi H."/>
            <person name="Galac M."/>
        </authorList>
    </citation>
    <scope>NUCLEOTIDE SEQUENCE [LARGE SCALE GENOMIC DNA]</scope>
    <source>
        <strain evidence="5 6">EAF2021</strain>
    </source>
</reference>
<evidence type="ECO:0000256" key="3">
    <source>
        <dbReference type="SAM" id="SignalP"/>
    </source>
</evidence>
<dbReference type="PANTHER" id="PTHR45672">
    <property type="entry name" value="PROTEIN DISULFIDE-ISOMERASE C17H9.14C-RELATED"/>
    <property type="match status" value="1"/>
</dbReference>
<dbReference type="EMBL" id="JAPFFF010000009">
    <property type="protein sequence ID" value="KAK8882146.1"/>
    <property type="molecule type" value="Genomic_DNA"/>
</dbReference>
<evidence type="ECO:0000256" key="1">
    <source>
        <dbReference type="ARBA" id="ARBA00006347"/>
    </source>
</evidence>
<keyword evidence="6" id="KW-1185">Reference proteome</keyword>
<organism evidence="5 6">
    <name type="scientific">Tritrichomonas musculus</name>
    <dbReference type="NCBI Taxonomy" id="1915356"/>
    <lineage>
        <taxon>Eukaryota</taxon>
        <taxon>Metamonada</taxon>
        <taxon>Parabasalia</taxon>
        <taxon>Tritrichomonadida</taxon>
        <taxon>Tritrichomonadidae</taxon>
        <taxon>Tritrichomonas</taxon>
    </lineage>
</organism>
<evidence type="ECO:0000313" key="6">
    <source>
        <dbReference type="Proteomes" id="UP001470230"/>
    </source>
</evidence>
<name>A0ABR2JTD6_9EUKA</name>
<protein>
    <recommendedName>
        <fullName evidence="4">Thioredoxin domain-containing protein</fullName>
    </recommendedName>
</protein>
<feature type="domain" description="Thioredoxin" evidence="4">
    <location>
        <begin position="8"/>
        <end position="124"/>
    </location>
</feature>
<feature type="chain" id="PRO_5046107796" description="Thioredoxin domain-containing protein" evidence="3">
    <location>
        <begin position="17"/>
        <end position="239"/>
    </location>
</feature>
<keyword evidence="2 3" id="KW-0732">Signal</keyword>
<evidence type="ECO:0000256" key="2">
    <source>
        <dbReference type="ARBA" id="ARBA00022729"/>
    </source>
</evidence>
<dbReference type="Proteomes" id="UP001470230">
    <property type="component" value="Unassembled WGS sequence"/>
</dbReference>
<gene>
    <name evidence="5" type="ORF">M9Y10_044786</name>
</gene>
<proteinExistence type="inferred from homology"/>
<dbReference type="PROSITE" id="PS51352">
    <property type="entry name" value="THIOREDOXIN_2"/>
    <property type="match status" value="1"/>
</dbReference>
<evidence type="ECO:0000259" key="4">
    <source>
        <dbReference type="PROSITE" id="PS51352"/>
    </source>
</evidence>
<dbReference type="SUPFAM" id="SSF52833">
    <property type="entry name" value="Thioredoxin-like"/>
    <property type="match status" value="1"/>
</dbReference>
<dbReference type="InterPro" id="IPR051063">
    <property type="entry name" value="PDI"/>
</dbReference>
<dbReference type="PANTHER" id="PTHR45672:SF3">
    <property type="entry name" value="THIOREDOXIN DOMAIN-CONTAINING PROTEIN 5"/>
    <property type="match status" value="1"/>
</dbReference>
<dbReference type="InterPro" id="IPR013766">
    <property type="entry name" value="Thioredoxin_domain"/>
</dbReference>
<comment type="caution">
    <text evidence="5">The sequence shown here is derived from an EMBL/GenBank/DDBJ whole genome shotgun (WGS) entry which is preliminary data.</text>
</comment>
<dbReference type="InterPro" id="IPR036249">
    <property type="entry name" value="Thioredoxin-like_sf"/>
</dbReference>
<feature type="signal peptide" evidence="3">
    <location>
        <begin position="1"/>
        <end position="16"/>
    </location>
</feature>
<accession>A0ABR2JTD6</accession>
<comment type="similarity">
    <text evidence="1">Belongs to the protein disulfide isomerase family.</text>
</comment>
<sequence length="239" mass="27260">MLFCSLIILISSEAHPYSVEITKDNVFDIIGKKEHVYVHFFAEGCRHCAKMQPEWNELVRIYHPVQNVIMATVNCDRWSSVCFSFDGTSTPSVKHFKPRERQGVQYGGERTVIPMTKWVISTSEEKPYTKPNSLLYARSIDEINGIAKEGQVLLIVDDPKTHFYNQTEIRQCEGESQAKILAISKNDHPKEAEKYCGKSDVDNCVVLLNGEETIKYEGPIEYSKILDFIDAHPPKDDSL</sequence>
<evidence type="ECO:0000313" key="5">
    <source>
        <dbReference type="EMBL" id="KAK8882146.1"/>
    </source>
</evidence>